<organism evidence="1 2">
    <name type="scientific">Paucilactobacillus hokkaidonensis JCM 18461</name>
    <dbReference type="NCBI Taxonomy" id="1291742"/>
    <lineage>
        <taxon>Bacteria</taxon>
        <taxon>Bacillati</taxon>
        <taxon>Bacillota</taxon>
        <taxon>Bacilli</taxon>
        <taxon>Lactobacillales</taxon>
        <taxon>Lactobacillaceae</taxon>
        <taxon>Paucilactobacillus</taxon>
    </lineage>
</organism>
<dbReference type="RefSeq" id="WP_156406645.1">
    <property type="nucleotide sequence ID" value="NZ_AP014680.1"/>
</dbReference>
<name>A0A0A1GW56_9LACO</name>
<protein>
    <submittedName>
        <fullName evidence="1">Uncharacterized protein</fullName>
    </submittedName>
</protein>
<dbReference type="HOGENOM" id="CLU_3169478_0_0_9"/>
<reference evidence="1 2" key="1">
    <citation type="submission" date="2014-11" db="EMBL/GenBank/DDBJ databases">
        <title>Complete genome sequence and analysis of Lactobacillus hokkaidonensis LOOC260T.</title>
        <authorList>
            <person name="Tanizawa Y."/>
            <person name="Tohno M."/>
            <person name="Kaminuma E."/>
            <person name="Nakamura Y."/>
            <person name="Arita M."/>
        </authorList>
    </citation>
    <scope>NUCLEOTIDE SEQUENCE [LARGE SCALE GENOMIC DNA]</scope>
    <source>
        <strain evidence="1 2">LOOC260</strain>
    </source>
</reference>
<dbReference type="EMBL" id="AP014680">
    <property type="protein sequence ID" value="BAP84601.1"/>
    <property type="molecule type" value="Genomic_DNA"/>
</dbReference>
<dbReference type="KEGG" id="lho:LOOC260_100210"/>
<dbReference type="AlphaFoldDB" id="A0A0A1GW56"/>
<evidence type="ECO:0000313" key="1">
    <source>
        <dbReference type="EMBL" id="BAP84601.1"/>
    </source>
</evidence>
<dbReference type="Proteomes" id="UP000031620">
    <property type="component" value="Chromosome"/>
</dbReference>
<accession>A0A0A1GW56</accession>
<evidence type="ECO:0000313" key="2">
    <source>
        <dbReference type="Proteomes" id="UP000031620"/>
    </source>
</evidence>
<gene>
    <name evidence="1" type="ORF">LOOC260_100210</name>
</gene>
<sequence>MDRLTHLCKLVASVKETKQMLDIFSNNEPNLVAYDEGLALLDYLNDP</sequence>
<proteinExistence type="predicted"/>